<reference evidence="5" key="11">
    <citation type="journal article" date="2015" name="G3 (Bethesda)">
        <title>Gene Model Annotations for Drosophila melanogaster: Impact of High-Throughput Data.</title>
        <authorList>
            <consortium name="FlyBase Consortium"/>
            <person name="Matthews B.B."/>
            <person name="Dos Santos G."/>
            <person name="Crosby M.A."/>
            <person name="Emmert D.B."/>
            <person name="St Pierre S.E."/>
            <person name="Gramates L.S."/>
            <person name="Zhou P."/>
            <person name="Schroeder A.J."/>
            <person name="Falls K."/>
            <person name="Strelets V."/>
            <person name="Russo S.M."/>
            <person name="Gelbart W.M."/>
            <person name="null"/>
        </authorList>
    </citation>
    <scope>NUCLEOTIDE SEQUENCE</scope>
</reference>
<reference evidence="7" key="6">
    <citation type="submission" date="2004-10" db="EMBL/GenBank/DDBJ databases">
        <authorList>
            <person name="Stapleton M."/>
            <person name="Carlson J."/>
            <person name="Chavez C."/>
            <person name="Frise E."/>
            <person name="George R."/>
            <person name="Pacleb J."/>
            <person name="Park S."/>
            <person name="Wan K."/>
            <person name="Yu C."/>
            <person name="Rubin G.M."/>
            <person name="Celniker S."/>
        </authorList>
    </citation>
    <scope>NUCLEOTIDE SEQUENCE</scope>
    <source>
        <strain evidence="7">Berkeley</strain>
    </source>
</reference>
<dbReference type="SMART" id="SM00020">
    <property type="entry name" value="Tryp_SPc"/>
    <property type="match status" value="1"/>
</dbReference>
<dbReference type="FlyBase" id="FBgn0028864">
    <property type="gene designation" value="CG18477"/>
</dbReference>
<dbReference type="KEGG" id="dme:Dmel_CG18477"/>
<dbReference type="VEuPathDB" id="VectorBase:FBgn0028864"/>
<name>Q7KT73_DROME</name>
<dbReference type="Pfam" id="PF00089">
    <property type="entry name" value="Trypsin"/>
    <property type="match status" value="1"/>
</dbReference>
<dbReference type="FunFam" id="2.40.10.10:FF:000002">
    <property type="entry name" value="Transmembrane protease serine"/>
    <property type="match status" value="1"/>
</dbReference>
<dbReference type="SUPFAM" id="SSF50494">
    <property type="entry name" value="Trypsin-like serine proteases"/>
    <property type="match status" value="1"/>
</dbReference>
<evidence type="ECO:0000256" key="3">
    <source>
        <dbReference type="SAM" id="SignalP"/>
    </source>
</evidence>
<reference evidence="5 10" key="1">
    <citation type="journal article" date="2000" name="Science">
        <title>The genome sequence of Drosophila melanogaster.</title>
        <authorList>
            <person name="Adams M.D."/>
            <person name="Celniker S.E."/>
            <person name="Holt R.A."/>
            <person name="Evans C.A."/>
            <person name="Gocayne J.D."/>
            <person name="Amanatides P.G."/>
            <person name="Scherer S.E."/>
            <person name="Li P.W."/>
            <person name="Hoskins R.A."/>
            <person name="Galle R.F."/>
            <person name="George R.A."/>
            <person name="Lewis S.E."/>
            <person name="Richards S."/>
            <person name="Ashburner M."/>
            <person name="Henderson S.N."/>
            <person name="Sutton G.G."/>
            <person name="Wortman J.R."/>
            <person name="Yandell M.D."/>
            <person name="Zhang Q."/>
            <person name="Chen L.X."/>
            <person name="Brandon R.C."/>
            <person name="Rogers Y.H."/>
            <person name="Blazej R.G."/>
            <person name="Champe M."/>
            <person name="Pfeiffer B.D."/>
            <person name="Wan K.H."/>
            <person name="Doyle C."/>
            <person name="Baxter E.G."/>
            <person name="Helt G."/>
            <person name="Nelson C.R."/>
            <person name="Gabor G.L."/>
            <person name="Abril J.F."/>
            <person name="Agbayani A."/>
            <person name="An H.J."/>
            <person name="Andrews-Pfannkoch C."/>
            <person name="Baldwin D."/>
            <person name="Ballew R.M."/>
            <person name="Basu A."/>
            <person name="Baxendale J."/>
            <person name="Bayraktaroglu L."/>
            <person name="Beasley E.M."/>
            <person name="Beeson K.Y."/>
            <person name="Benos P.V."/>
            <person name="Berman B.P."/>
            <person name="Bhandari D."/>
            <person name="Bolshakov S."/>
            <person name="Borkova D."/>
            <person name="Botchan M.R."/>
            <person name="Bouck J."/>
            <person name="Brokstein P."/>
            <person name="Brottier P."/>
            <person name="Burtis K.C."/>
            <person name="Busam D.A."/>
            <person name="Butler H."/>
            <person name="Cadieu E."/>
            <person name="Center A."/>
            <person name="Chandra I."/>
            <person name="Cherry J.M."/>
            <person name="Cawley S."/>
            <person name="Dahlke C."/>
            <person name="Davenport L.B."/>
            <person name="Davies P."/>
            <person name="de Pablos B."/>
            <person name="Delcher A."/>
            <person name="Deng Z."/>
            <person name="Mays A.D."/>
            <person name="Dew I."/>
            <person name="Dietz S.M."/>
            <person name="Dodson K."/>
            <person name="Doup L.E."/>
            <person name="Downes M."/>
            <person name="Dugan-Rocha S."/>
            <person name="Dunkov B.C."/>
            <person name="Dunn P."/>
            <person name="Durbin K.J."/>
            <person name="Evangelista C.C."/>
            <person name="Ferraz C."/>
            <person name="Ferriera S."/>
            <person name="Fleischmann W."/>
            <person name="Fosler C."/>
            <person name="Gabrielian A.E."/>
            <person name="Garg N.S."/>
            <person name="Gelbart W.M."/>
            <person name="Glasser K."/>
            <person name="Glodek A."/>
            <person name="Gong F."/>
            <person name="Gorrell J.H."/>
            <person name="Gu Z."/>
            <person name="Guan P."/>
            <person name="Harris M."/>
            <person name="Harris N.L."/>
            <person name="Harvey D."/>
            <person name="Heiman T.J."/>
            <person name="Hernandez J.R."/>
            <person name="Houck J."/>
            <person name="Hostin D."/>
            <person name="Houston K.A."/>
            <person name="Howland T.J."/>
            <person name="Wei M.H."/>
            <person name="Ibegwam C."/>
            <person name="Jalali M."/>
            <person name="Kalush F."/>
            <person name="Karpen G.H."/>
            <person name="Ke Z."/>
            <person name="Kennison J.A."/>
            <person name="Ketchum K.A."/>
            <person name="Kimmel B.E."/>
            <person name="Kodira C.D."/>
            <person name="Kraft C."/>
            <person name="Kravitz S."/>
            <person name="Kulp D."/>
            <person name="Lai Z."/>
            <person name="Lasko P."/>
            <person name="Lei Y."/>
            <person name="Levitsky A.A."/>
            <person name="Li J."/>
            <person name="Li Z."/>
            <person name="Liang Y."/>
            <person name="Lin X."/>
            <person name="Liu X."/>
            <person name="Mattei B."/>
            <person name="McIntosh T.C."/>
            <person name="McLeod M.P."/>
            <person name="McPherson D."/>
            <person name="Merkulov G."/>
            <person name="Milshina N.V."/>
            <person name="Mobarry C."/>
            <person name="Morris J."/>
            <person name="Moshrefi A."/>
            <person name="Mount S.M."/>
            <person name="Moy M."/>
            <person name="Murphy B."/>
            <person name="Murphy L."/>
            <person name="Muzny D.M."/>
            <person name="Nelson D.L."/>
            <person name="Nelson D.R."/>
            <person name="Nelson K.A."/>
            <person name="Nixon K."/>
            <person name="Nusskern D.R."/>
            <person name="Pacleb J.M."/>
            <person name="Palazzolo M."/>
            <person name="Pittman G.S."/>
            <person name="Pan S."/>
            <person name="Pollard J."/>
            <person name="Puri V."/>
            <person name="Reese M.G."/>
            <person name="Reinert K."/>
            <person name="Remington K."/>
            <person name="Saunders R.D."/>
            <person name="Scheeler F."/>
            <person name="Shen H."/>
            <person name="Shue B.C."/>
            <person name="Siden-Kiamos I."/>
            <person name="Simpson M."/>
            <person name="Skupski M.P."/>
            <person name="Smith T."/>
            <person name="Spier E."/>
            <person name="Spradling A.C."/>
            <person name="Stapleton M."/>
            <person name="Strong R."/>
            <person name="Sun E."/>
            <person name="Svirskas R."/>
            <person name="Tector C."/>
            <person name="Turner R."/>
            <person name="Venter E."/>
            <person name="Wang A.H."/>
            <person name="Wang X."/>
            <person name="Wang Z.Y."/>
            <person name="Wassarman D.A."/>
            <person name="Weinstock G.M."/>
            <person name="Weissenbach J."/>
            <person name="Williams S.M."/>
            <person name="WoodageT"/>
            <person name="Worley K.C."/>
            <person name="Wu D."/>
            <person name="Yang S."/>
            <person name="Yao Q.A."/>
            <person name="Ye J."/>
            <person name="Yeh R.F."/>
            <person name="Zaveri J.S."/>
            <person name="Zhan M."/>
            <person name="Zhang G."/>
            <person name="Zhao Q."/>
            <person name="Zheng L."/>
            <person name="Zheng X.H."/>
            <person name="Zhong F.N."/>
            <person name="Zhong W."/>
            <person name="Zhou X."/>
            <person name="Zhu S."/>
            <person name="Zhu X."/>
            <person name="Smith H.O."/>
            <person name="Gibbs R.A."/>
            <person name="Myers E.W."/>
            <person name="Rubin G.M."/>
            <person name="Venter J.C."/>
        </authorList>
    </citation>
    <scope>NUCLEOTIDE SEQUENCE [LARGE SCALE GENOMIC DNA]</scope>
    <source>
        <strain evidence="10">Berkeley</strain>
    </source>
</reference>
<feature type="chain" id="PRO_5015098798" evidence="3">
    <location>
        <begin position="23"/>
        <end position="464"/>
    </location>
</feature>
<dbReference type="PaxDb" id="7227-FBpp0080315"/>
<dbReference type="Bgee" id="FBgn0028864">
    <property type="expression patterns" value="Expressed in arthropod fat body and 4 other cell types or tissues"/>
</dbReference>
<dbReference type="STRING" id="7227.FBpp0080315"/>
<dbReference type="VEuPathDB" id="VectorBase:FBgn0051780"/>
<dbReference type="UCSC" id="CG18477-RA">
    <property type="organism name" value="d. melanogaster"/>
</dbReference>
<dbReference type="RefSeq" id="NP_723920.1">
    <property type="nucleotide sequence ID" value="NM_165119.2"/>
</dbReference>
<evidence type="ECO:0000256" key="2">
    <source>
        <dbReference type="ARBA" id="ARBA00024195"/>
    </source>
</evidence>
<keyword evidence="1" id="KW-1015">Disulfide bond</keyword>
<dbReference type="RefSeq" id="NP_609763.1">
    <property type="nucleotide sequence ID" value="NM_135919.2"/>
</dbReference>
<keyword evidence="10" id="KW-1185">Reference proteome</keyword>
<dbReference type="OMA" id="MNVMKKV"/>
<reference evidence="5" key="12">
    <citation type="journal article" date="2015" name="G3 (Bethesda)">
        <title>Gene Model Annotations for Drosophila melanogaster: The Rule-Benders.</title>
        <authorList>
            <consortium name="FlyBase Consortium"/>
            <person name="Crosby M.A."/>
            <person name="Gramates L.S."/>
            <person name="Dos Santos G."/>
            <person name="Matthews B.B."/>
            <person name="St Pierre S.E."/>
            <person name="Zhou P."/>
            <person name="Schroeder A.J."/>
            <person name="Falls K."/>
            <person name="Emmert D.B."/>
            <person name="Russo S.M."/>
            <person name="Gelbart W.M."/>
            <person name="null"/>
        </authorList>
    </citation>
    <scope>NUCLEOTIDE SEQUENCE</scope>
</reference>
<reference evidence="5" key="13">
    <citation type="journal article" date="2015" name="Genome Res.">
        <title>The Release 6 reference sequence of the Drosophila melanogaster genome.</title>
        <authorList>
            <person name="Hoskins R.A."/>
            <person name="Carlson J.W."/>
            <person name="Wan K.H."/>
            <person name="Park S."/>
            <person name="Mendez I."/>
            <person name="Galle S.E."/>
            <person name="Booth B.W."/>
            <person name="Pfeiffer B.D."/>
            <person name="George R.A."/>
            <person name="Svirskas R."/>
            <person name="Krzywinski M."/>
            <person name="Schein J."/>
            <person name="Accardo M.C."/>
            <person name="Damia E."/>
            <person name="Messina G."/>
            <person name="Mendez-Lago M."/>
            <person name="de Pablos B."/>
            <person name="Demakova O.V."/>
            <person name="Andreyeva E.N."/>
            <person name="Boldyreva L.V."/>
            <person name="Marra M."/>
            <person name="Carvalho A.B."/>
            <person name="Dimitri P."/>
            <person name="Villasante A."/>
            <person name="Zhimulev I.F."/>
            <person name="Rubin G.M."/>
            <person name="Karpen G.H."/>
            <person name="Celniker S.E."/>
        </authorList>
    </citation>
    <scope>NUCLEOTIDE SEQUENCE</scope>
</reference>
<protein>
    <submittedName>
        <fullName evidence="7">LP15124p</fullName>
    </submittedName>
</protein>
<dbReference type="AGR" id="FB:FBgn0051780"/>
<dbReference type="DNASU" id="318937"/>
<dbReference type="AGR" id="FB:FBgn0028864"/>
<dbReference type="PROSITE" id="PS50240">
    <property type="entry name" value="TRYPSIN_DOM"/>
    <property type="match status" value="1"/>
</dbReference>
<reference evidence="5" key="14">
    <citation type="submission" date="2022-11" db="EMBL/GenBank/DDBJ databases">
        <title>Drosophila melanogaster release 4 sequence.</title>
        <authorList>
            <consortium name="Berkeley Drosophila Genome Project"/>
            <person name="Celniker S."/>
            <person name="Carlson J."/>
            <person name="Wan K."/>
            <person name="Pfeiffer B."/>
            <person name="Frise E."/>
            <person name="George R."/>
            <person name="Hoskins R."/>
            <person name="Stapleton M."/>
            <person name="Pacleb J."/>
            <person name="Park S."/>
            <person name="Svirskas R."/>
            <person name="Smith E."/>
            <person name="Yu C."/>
            <person name="Rubin G."/>
        </authorList>
    </citation>
    <scope>NUCLEOTIDE SEQUENCE</scope>
</reference>
<dbReference type="FlyBase" id="FBgn0051780">
    <property type="gene designation" value="CG31780"/>
</dbReference>
<dbReference type="GeneID" id="34922"/>
<dbReference type="CDD" id="cd00190">
    <property type="entry name" value="Tryp_SPc"/>
    <property type="match status" value="1"/>
</dbReference>
<dbReference type="InterPro" id="IPR009003">
    <property type="entry name" value="Peptidase_S1_PA"/>
</dbReference>
<dbReference type="OrthoDB" id="5949700at2759"/>
<reference evidence="10" key="2">
    <citation type="journal article" date="2002" name="Genome Biol.">
        <title>Finishing a whole-genome shotgun: release 3 of the Drosophila melanogaster euchromatic genome sequence.</title>
        <authorList>
            <person name="Celniker S.E."/>
            <person name="Wheeler D.A."/>
            <person name="Kronmiller B."/>
            <person name="Carlson J.W."/>
            <person name="Halpern A."/>
            <person name="Patel S."/>
            <person name="Adams M."/>
            <person name="Champe M."/>
            <person name="Dugan S.P."/>
            <person name="Frise E."/>
            <person name="Hodgson A."/>
            <person name="George R.A."/>
            <person name="Hoskins R.A."/>
            <person name="Laverty T."/>
            <person name="Muzny D.M."/>
            <person name="Nelson C.R."/>
            <person name="Pacleb J.M."/>
            <person name="Park S."/>
            <person name="Pfeiffer B.D."/>
            <person name="Richards S."/>
            <person name="Sodergren E.J."/>
            <person name="Svirskas R."/>
            <person name="Tabor P.E."/>
            <person name="Wan K."/>
            <person name="Stapleton M."/>
            <person name="Sutton G.G."/>
            <person name="Venter C."/>
            <person name="Weinstock G."/>
            <person name="Scherer S.E."/>
            <person name="Myers E.W."/>
            <person name="Gibbs R.A."/>
            <person name="Rubin G.M."/>
        </authorList>
    </citation>
    <scope>NUCLEOTIDE SEQUENCE [LARGE SCALE GENOMIC DNA]</scope>
    <source>
        <strain evidence="10">Berkeley</strain>
    </source>
</reference>
<evidence type="ECO:0000313" key="6">
    <source>
        <dbReference type="EMBL" id="AAN10903.1"/>
    </source>
</evidence>
<dbReference type="HOGENOM" id="CLU_006842_0_3_1"/>
<dbReference type="SMR" id="Q7KT73"/>
<evidence type="ECO:0000313" key="5">
    <source>
        <dbReference type="EMBL" id="AAG22433.1"/>
    </source>
</evidence>
<evidence type="ECO:0000256" key="1">
    <source>
        <dbReference type="ARBA" id="ARBA00023157"/>
    </source>
</evidence>
<dbReference type="EMBL" id="AE014134">
    <property type="protein sequence ID" value="AAG22433.1"/>
    <property type="molecule type" value="Genomic_DNA"/>
</dbReference>
<evidence type="ECO:0000259" key="4">
    <source>
        <dbReference type="PROSITE" id="PS50240"/>
    </source>
</evidence>
<proteinExistence type="evidence at transcript level"/>
<organism evidence="5 10">
    <name type="scientific">Drosophila melanogaster</name>
    <name type="common">Fruit fly</name>
    <dbReference type="NCBI Taxonomy" id="7227"/>
    <lineage>
        <taxon>Eukaryota</taxon>
        <taxon>Metazoa</taxon>
        <taxon>Ecdysozoa</taxon>
        <taxon>Arthropoda</taxon>
        <taxon>Hexapoda</taxon>
        <taxon>Insecta</taxon>
        <taxon>Pterygota</taxon>
        <taxon>Neoptera</taxon>
        <taxon>Endopterygota</taxon>
        <taxon>Diptera</taxon>
        <taxon>Brachycera</taxon>
        <taxon>Muscomorpha</taxon>
        <taxon>Ephydroidea</taxon>
        <taxon>Drosophilidae</taxon>
        <taxon>Drosophila</taxon>
        <taxon>Sophophora</taxon>
    </lineage>
</organism>
<feature type="signal peptide" evidence="3">
    <location>
        <begin position="1"/>
        <end position="22"/>
    </location>
</feature>
<evidence type="ECO:0000313" key="8">
    <source>
        <dbReference type="FlyBase" id="FBgn0028864"/>
    </source>
</evidence>
<reference evidence="5 10" key="5">
    <citation type="journal article" date="2002" name="Genome Biol.">
        <title>Heterochromatic sequences in a Drosophila whole-genome shotgun assembly.</title>
        <authorList>
            <person name="Hoskins R.A."/>
            <person name="Smith C.D."/>
            <person name="Carlson J.W."/>
            <person name="Carvalho A.B."/>
            <person name="Halpern A."/>
            <person name="Kaminker J.S."/>
            <person name="Kennedy C."/>
            <person name="Mungall C.J."/>
            <person name="Sullivan B.A."/>
            <person name="Sutton G.G."/>
            <person name="Yasuhara J.C."/>
            <person name="Wakimoto B.T."/>
            <person name="Myers E.W."/>
            <person name="Celniker S.E."/>
            <person name="Rubin G.M."/>
            <person name="Karpen G.H."/>
        </authorList>
    </citation>
    <scope>NUCLEOTIDE SEQUENCE [LARGE SCALE GENOMIC DNA]</scope>
    <source>
        <strain evidence="10">Berkeley</strain>
    </source>
</reference>
<reference evidence="5 10" key="7">
    <citation type="journal article" date="2005" name="PLoS Comput. Biol.">
        <title>Combined evidence annotation of transposable elements in genome sequences.</title>
        <authorList>
            <person name="Quesneville H."/>
            <person name="Bergman C.M."/>
            <person name="Andrieu O."/>
            <person name="Autard D."/>
            <person name="Nouaud D."/>
            <person name="Ashburner M."/>
            <person name="Anxolabehere D."/>
        </authorList>
    </citation>
    <scope>NUCLEOTIDE SEQUENCE [LARGE SCALE GENOMIC DNA]</scope>
    <source>
        <strain evidence="10">Berkeley</strain>
    </source>
</reference>
<reference evidence="10" key="4">
    <citation type="journal article" date="2002" name="Genome Biol.">
        <title>The transposable elements of the Drosophila melanogaster euchromatin: a genomics perspective.</title>
        <authorList>
            <person name="Kaminker J.S."/>
            <person name="Bergman C.M."/>
            <person name="Kronmiller B."/>
            <person name="Carlson J."/>
            <person name="Svirskas R."/>
            <person name="Patel S."/>
            <person name="Frise E."/>
            <person name="Wheeler D.A."/>
            <person name="Lewis S.E."/>
            <person name="Rubin G.M."/>
            <person name="Ashburner M."/>
            <person name="Celniker S.E."/>
        </authorList>
    </citation>
    <scope>NUCLEOTIDE SEQUENCE [LARGE SCALE GENOMIC DNA]</scope>
    <source>
        <strain evidence="10">Berkeley</strain>
    </source>
</reference>
<dbReference type="EMBL" id="AE014134">
    <property type="protein sequence ID" value="AAN10903.1"/>
    <property type="molecule type" value="Genomic_DNA"/>
</dbReference>
<reference evidence="10" key="3">
    <citation type="journal article" date="2002" name="Genome Biol.">
        <title>Annotation of the Drosophila melanogaster euchromatic genome: a systematic review.</title>
        <authorList>
            <person name="Misra S."/>
            <person name="Crosby M.A."/>
            <person name="Mungall C.J."/>
            <person name="Matthews B.B."/>
            <person name="Campbell K.S."/>
            <person name="Hradecky P."/>
            <person name="Huang Y."/>
            <person name="Kaminker J.S."/>
            <person name="Millburn G.H."/>
            <person name="Prochnik S.E."/>
            <person name="Smith C.D."/>
            <person name="Tupy J.L."/>
            <person name="Whitfied E.J."/>
            <person name="Bayraktaroglu L."/>
            <person name="Berman B.P."/>
            <person name="Bettencourt B.R."/>
            <person name="Celniker S.E."/>
            <person name="de Grey A.D."/>
            <person name="Drysdale R.A."/>
            <person name="Harris N.L."/>
            <person name="Richter J."/>
            <person name="Russo S."/>
            <person name="Schroeder A.J."/>
            <person name="Shu S.Q."/>
            <person name="Stapleton M."/>
            <person name="Yamada C."/>
            <person name="Ashburner M."/>
            <person name="Gelbart W.M."/>
            <person name="Rubin G.M."/>
            <person name="Lewis S.E."/>
        </authorList>
    </citation>
    <scope>GENOME REANNOTATION</scope>
    <source>
        <strain evidence="10">Berkeley</strain>
    </source>
</reference>
<accession>Q7KT73</accession>
<dbReference type="eggNOG" id="KOG3627">
    <property type="taxonomic scope" value="Eukaryota"/>
</dbReference>
<reference evidence="5 10" key="10">
    <citation type="journal article" date="2007" name="Science">
        <title>Sequence finishing and mapping of Drosophila melanogaster heterochromatin.</title>
        <authorList>
            <person name="Hoskins R.A."/>
            <person name="Carlson J.W."/>
            <person name="Kennedy C."/>
            <person name="Acevedo D."/>
            <person name="Evans-Holm M."/>
            <person name="Frise E."/>
            <person name="Wan K.H."/>
            <person name="Park S."/>
            <person name="Mendez-Lago M."/>
            <person name="Rossi F."/>
            <person name="Villasante A."/>
            <person name="Dimitri P."/>
            <person name="Karpen G.H."/>
            <person name="Celniker S.E."/>
        </authorList>
    </citation>
    <scope>NUCLEOTIDE SEQUENCE [LARGE SCALE GENOMIC DNA]</scope>
    <source>
        <strain evidence="10">Berkeley</strain>
    </source>
</reference>
<dbReference type="KEGG" id="dme:Dmel_CG31780"/>
<feature type="domain" description="Peptidase S1" evidence="4">
    <location>
        <begin position="95"/>
        <end position="349"/>
    </location>
</feature>
<evidence type="ECO:0000313" key="9">
    <source>
        <dbReference type="FlyBase" id="FBgn0051780"/>
    </source>
</evidence>
<dbReference type="InterPro" id="IPR001254">
    <property type="entry name" value="Trypsin_dom"/>
</dbReference>
<sequence>MDSMYGIIAIVSLILVAGQVQAQGQNAELNQSCGASNEHQCVPRHMCKVKIEFRMAMTYRNLGCVSTAICCPKNLIIKEPRLIINEPITDPQCGFVNSKGVTFSFREEDTGLAQEAEVPWMVALLDARTSSYVAGGALIAPHVVITARQRTENMTASQLVVRAGEWDFSTKTEQLPSVDVPIRSIVRHPGFNLENGANNVALVFLRRSLTSSRHINPICMPSAPKNFDFSRCIFTGWGKNSFDDPSYMNVLKKISLPVVQRRTCEQQLRLYYGNDFELDNSLMCAGGEPGKDSCEGDGGSPLACAIKDNPQRYELAGIVNFGVDCGLPGVPAVYTNVANVIEWITLTTVNMPLPEEREEVPYASPTLSAGPYLNQWNQPNYEWLPTGYPNVNSIPWQLQEANNDLANSQYVRYYPVENVGINIHSAGHGNDQQIVRPIQQDIPKDSDDLFNSVFSTTMEYNFDA</sequence>
<dbReference type="Gene3D" id="2.40.10.10">
    <property type="entry name" value="Trypsin-like serine proteases"/>
    <property type="match status" value="2"/>
</dbReference>
<reference evidence="5 10" key="9">
    <citation type="journal article" date="2007" name="Science">
        <title>The Release 5.1 annotation of Drosophila melanogaster heterochromatin.</title>
        <authorList>
            <person name="Smith C.D."/>
            <person name="Shu S."/>
            <person name="Mungall C.J."/>
            <person name="Karpen G.H."/>
        </authorList>
    </citation>
    <scope>NUCLEOTIDE SEQUENCE [LARGE SCALE GENOMIC DNA]</scope>
    <source>
        <strain evidence="10">Berkeley</strain>
    </source>
</reference>
<dbReference type="Proteomes" id="UP000000803">
    <property type="component" value="Chromosome 2L"/>
</dbReference>
<comment type="similarity">
    <text evidence="2">Belongs to the peptidase S1 family. CLIP subfamily.</text>
</comment>
<dbReference type="EMBL" id="BT016058">
    <property type="protein sequence ID" value="AAV36943.1"/>
    <property type="molecule type" value="mRNA"/>
</dbReference>
<dbReference type="PANTHER" id="PTHR24258">
    <property type="entry name" value="SERINE PROTEASE-RELATED"/>
    <property type="match status" value="1"/>
</dbReference>
<dbReference type="InParanoid" id="Q7KT73"/>
<dbReference type="GeneID" id="318937"/>
<keyword evidence="3" id="KW-0732">Signal</keyword>
<reference evidence="5" key="15">
    <citation type="submission" date="2022-11" db="EMBL/GenBank/DDBJ databases">
        <authorList>
            <consortium name="FlyBase"/>
        </authorList>
    </citation>
    <scope>NUCLEOTIDE SEQUENCE</scope>
</reference>
<dbReference type="PANTHER" id="PTHR24258:SF129">
    <property type="entry name" value="LP15124P-RELATED"/>
    <property type="match status" value="1"/>
</dbReference>
<dbReference type="AlphaFoldDB" id="Q7KT73"/>
<evidence type="ECO:0000313" key="10">
    <source>
        <dbReference type="Proteomes" id="UP000000803"/>
    </source>
</evidence>
<dbReference type="InterPro" id="IPR043504">
    <property type="entry name" value="Peptidase_S1_PA_chymotrypsin"/>
</dbReference>
<dbReference type="GO" id="GO:0006508">
    <property type="term" value="P:proteolysis"/>
    <property type="evidence" value="ECO:0007669"/>
    <property type="project" value="InterPro"/>
</dbReference>
<gene>
    <name evidence="5" type="primary">Dmel\CG18477</name>
    <name evidence="5" type="synonym">BG:DS07108.1</name>
    <name evidence="6" type="synonym">cSPH231</name>
    <name evidence="5" type="synonym">cSPH69</name>
    <name evidence="6" type="synonym">Dmel\CG31780</name>
    <name evidence="5" type="synonym">SPH69</name>
    <name evidence="8" type="ORF">CG18477</name>
    <name evidence="6 9" type="ORF">CG31780</name>
    <name evidence="5" type="ORF">Dmel_CG18477</name>
    <name evidence="6" type="ORF">Dmel_CG31780</name>
</gene>
<reference evidence="5" key="8">
    <citation type="submission" date="2006-08" db="EMBL/GenBank/DDBJ databases">
        <authorList>
            <person name="Celniker S."/>
            <person name="Carlson J."/>
            <person name="Wan K."/>
            <person name="Frise E."/>
            <person name="Hoskins R."/>
            <person name="Park S."/>
            <person name="Svirskas R."/>
            <person name="Rubin G."/>
        </authorList>
    </citation>
    <scope>NUCLEOTIDE SEQUENCE</scope>
</reference>
<dbReference type="MEROPS" id="S01.960"/>
<evidence type="ECO:0000313" key="7">
    <source>
        <dbReference type="EMBL" id="AAV36943.1"/>
    </source>
</evidence>